<dbReference type="RefSeq" id="WP_102238906.1">
    <property type="nucleotide sequence ID" value="NZ_PNHK01000003.1"/>
</dbReference>
<evidence type="ECO:0000256" key="3">
    <source>
        <dbReference type="ARBA" id="ARBA00022679"/>
    </source>
</evidence>
<organism evidence="6 7">
    <name type="scientific">Brevibacterium paucivorans</name>
    <dbReference type="NCBI Taxonomy" id="170994"/>
    <lineage>
        <taxon>Bacteria</taxon>
        <taxon>Bacillati</taxon>
        <taxon>Actinomycetota</taxon>
        <taxon>Actinomycetes</taxon>
        <taxon>Micrococcales</taxon>
        <taxon>Brevibacteriaceae</taxon>
        <taxon>Brevibacterium</taxon>
    </lineage>
</organism>
<evidence type="ECO:0008006" key="8">
    <source>
        <dbReference type="Google" id="ProtNLM"/>
    </source>
</evidence>
<evidence type="ECO:0000256" key="1">
    <source>
        <dbReference type="ARBA" id="ARBA00006739"/>
    </source>
</evidence>
<protein>
    <recommendedName>
        <fullName evidence="8">Glycosyltransferase 2-like domain-containing protein</fullName>
    </recommendedName>
</protein>
<dbReference type="GO" id="GO:0016740">
    <property type="term" value="F:transferase activity"/>
    <property type="evidence" value="ECO:0007669"/>
    <property type="project" value="UniProtKB-KW"/>
</dbReference>
<evidence type="ECO:0000259" key="5">
    <source>
        <dbReference type="Pfam" id="PF02709"/>
    </source>
</evidence>
<dbReference type="Pfam" id="PF00535">
    <property type="entry name" value="Glycos_transf_2"/>
    <property type="match status" value="2"/>
</dbReference>
<sequence length="698" mass="77859">MKLSVVICYKDWGLTRLEAAVQHLRRSLEGISSEILISDYGSTESPASPSRFAKLGAEVIYTETDGVWSRSRALNAGLKNAVGEIFVATDADMVFTPEFFNILVRTFETRQDIFVISQCRDLPMGITHEELSNPQLDWAEVSAQSKLRPRWGMGGMIAATRSAVRSIGGLDGRMEIYGGEDIDFAKRLRRSGKKLVWLDDPDAQMFHVWHPSSRAQADLTLEGRAAIAKNRDIQLNDQSIIRNLASISQTTGSEKPTVSIVISTKNRAHYLSDAIQSVLAQTVTNWELLIIDDGSTDETKKVVEQYEDSRIRYFYQASSGLAKARNFGTSMAQGDYVAVMDDDDLMLPDRLESSLETISAGVLGAYGGWIDFDESTCEITPHQAKPASLSHLLYTGSVYLHPTLLIRRDVLLAVGYREFIRSGSDYDLAVRLQRAGVKLKHCGKYVLMRRRHPGQVTSTDSDIQKGSGRWASFFGLGHRSWKEIKTAREETRANQAVSIDESPLQRTALALLPDEHVFRSAMISFNADSTLDADTNQLVSTAKKYTVWQQNESPKTTALIQDITLQAFFSLQSDPSIEVDDVKVWERSQLASSAGSLETIEESFDSFRNKTVLSYLSHSVATYGQCICVETSDTDVLDQIWARDLLLAEAPRPLIVQDTMTKEKLKRVFIATDRTIDAKTVVQSSTAVRALSIFTQRR</sequence>
<dbReference type="InterPro" id="IPR001173">
    <property type="entry name" value="Glyco_trans_2-like"/>
</dbReference>
<keyword evidence="3" id="KW-0808">Transferase</keyword>
<evidence type="ECO:0000256" key="2">
    <source>
        <dbReference type="ARBA" id="ARBA00022676"/>
    </source>
</evidence>
<dbReference type="InterPro" id="IPR027791">
    <property type="entry name" value="Galactosyl_T_C"/>
</dbReference>
<evidence type="ECO:0000313" key="7">
    <source>
        <dbReference type="Proteomes" id="UP000235598"/>
    </source>
</evidence>
<comment type="caution">
    <text evidence="6">The sequence shown here is derived from an EMBL/GenBank/DDBJ whole genome shotgun (WGS) entry which is preliminary data.</text>
</comment>
<name>A0A2N6VLH2_9MICO</name>
<dbReference type="InterPro" id="IPR029044">
    <property type="entry name" value="Nucleotide-diphossugar_trans"/>
</dbReference>
<comment type="similarity">
    <text evidence="1">Belongs to the glycosyltransferase 2 family.</text>
</comment>
<dbReference type="AlphaFoldDB" id="A0A2N6VLH2"/>
<accession>A0A2N6VLH2</accession>
<dbReference type="Pfam" id="PF02709">
    <property type="entry name" value="Glyco_transf_7C"/>
    <property type="match status" value="1"/>
</dbReference>
<gene>
    <name evidence="6" type="ORF">CJ199_07650</name>
</gene>
<keyword evidence="2" id="KW-0328">Glycosyltransferase</keyword>
<feature type="domain" description="Glycosyltransferase 2-like" evidence="4">
    <location>
        <begin position="259"/>
        <end position="384"/>
    </location>
</feature>
<feature type="domain" description="Galactosyltransferase C-terminal" evidence="5">
    <location>
        <begin position="153"/>
        <end position="200"/>
    </location>
</feature>
<feature type="domain" description="Glycosyltransferase 2-like" evidence="4">
    <location>
        <begin position="5"/>
        <end position="121"/>
    </location>
</feature>
<dbReference type="SUPFAM" id="SSF53448">
    <property type="entry name" value="Nucleotide-diphospho-sugar transferases"/>
    <property type="match status" value="2"/>
</dbReference>
<dbReference type="EMBL" id="PNHK01000003">
    <property type="protein sequence ID" value="PMD04964.1"/>
    <property type="molecule type" value="Genomic_DNA"/>
</dbReference>
<dbReference type="PANTHER" id="PTHR43685">
    <property type="entry name" value="GLYCOSYLTRANSFERASE"/>
    <property type="match status" value="1"/>
</dbReference>
<proteinExistence type="inferred from homology"/>
<dbReference type="OrthoDB" id="8549922at2"/>
<dbReference type="CDD" id="cd00761">
    <property type="entry name" value="Glyco_tranf_GTA_type"/>
    <property type="match status" value="1"/>
</dbReference>
<dbReference type="InterPro" id="IPR050834">
    <property type="entry name" value="Glycosyltransf_2"/>
</dbReference>
<reference evidence="6 7" key="1">
    <citation type="submission" date="2017-09" db="EMBL/GenBank/DDBJ databases">
        <title>Bacterial strain isolated from the female urinary microbiota.</title>
        <authorList>
            <person name="Thomas-White K."/>
            <person name="Kumar N."/>
            <person name="Forster S."/>
            <person name="Putonti C."/>
            <person name="Lawley T."/>
            <person name="Wolfe A.J."/>
        </authorList>
    </citation>
    <scope>NUCLEOTIDE SEQUENCE [LARGE SCALE GENOMIC DNA]</scope>
    <source>
        <strain evidence="6 7">UMB1301</strain>
    </source>
</reference>
<dbReference type="Gene3D" id="3.90.550.10">
    <property type="entry name" value="Spore Coat Polysaccharide Biosynthesis Protein SpsA, Chain A"/>
    <property type="match status" value="2"/>
</dbReference>
<evidence type="ECO:0000313" key="6">
    <source>
        <dbReference type="EMBL" id="PMD04964.1"/>
    </source>
</evidence>
<dbReference type="Proteomes" id="UP000235598">
    <property type="component" value="Unassembled WGS sequence"/>
</dbReference>
<evidence type="ECO:0000259" key="4">
    <source>
        <dbReference type="Pfam" id="PF00535"/>
    </source>
</evidence>
<dbReference type="PANTHER" id="PTHR43685:SF5">
    <property type="entry name" value="GLYCOSYLTRANSFERASE EPSE-RELATED"/>
    <property type="match status" value="1"/>
</dbReference>